<dbReference type="EMBL" id="JAJUWU010000016">
    <property type="protein sequence ID" value="MCE7029511.1"/>
    <property type="molecule type" value="Genomic_DNA"/>
</dbReference>
<dbReference type="Proteomes" id="UP001139035">
    <property type="component" value="Unassembled WGS sequence"/>
</dbReference>
<comment type="caution">
    <text evidence="3">The sequence shown here is derived from an EMBL/GenBank/DDBJ whole genome shotgun (WGS) entry which is preliminary data.</text>
</comment>
<reference evidence="3" key="1">
    <citation type="submission" date="2022-01" db="EMBL/GenBank/DDBJ databases">
        <title>Jiella avicenniae sp. nov., a novel endophytic bacterium isolated from bark of Avicennia marina.</title>
        <authorList>
            <person name="Tuo L."/>
        </authorList>
    </citation>
    <scope>NUCLEOTIDE SEQUENCE</scope>
    <source>
        <strain evidence="3">CBK1P-4</strain>
    </source>
</reference>
<keyword evidence="4" id="KW-1185">Reference proteome</keyword>
<sequence length="267" mass="28636">MRSETKLGRLPEALRSVSLAVLAVAAAFVPANAQDGAQPREIPKDFVLPGPAPTNAPAAAGDAPSAAPKADTGGGDARNPMDFAKAPAAATTDWPCMQRRVERISAGQIWAGPPLPDAASVTAGDAIDRLVDAVTARRLPLAEAEQAVKDYLSGLSEAEREDEAKAFVAVMLDRFNAERSQVMRGIERYGAKQKAMAARLREETKAFSTTQNNPTANPTALDEARQQLLWDTRVFQERRQSLSYVCEVPTLIEQRAFALGRAAEQAL</sequence>
<name>A0A9X1P5A8_9HYPH</name>
<evidence type="ECO:0000313" key="3">
    <source>
        <dbReference type="EMBL" id="MCE7029511.1"/>
    </source>
</evidence>
<evidence type="ECO:0008006" key="5">
    <source>
        <dbReference type="Google" id="ProtNLM"/>
    </source>
</evidence>
<protein>
    <recommendedName>
        <fullName evidence="5">LTXXQ motif family protein</fullName>
    </recommendedName>
</protein>
<evidence type="ECO:0000313" key="4">
    <source>
        <dbReference type="Proteomes" id="UP001139035"/>
    </source>
</evidence>
<accession>A0A9X1P5A8</accession>
<evidence type="ECO:0000256" key="1">
    <source>
        <dbReference type="SAM" id="MobiDB-lite"/>
    </source>
</evidence>
<feature type="chain" id="PRO_5040822099" description="LTXXQ motif family protein" evidence="2">
    <location>
        <begin position="34"/>
        <end position="267"/>
    </location>
</feature>
<feature type="compositionally biased region" description="Low complexity" evidence="1">
    <location>
        <begin position="53"/>
        <end position="70"/>
    </location>
</feature>
<proteinExistence type="predicted"/>
<evidence type="ECO:0000256" key="2">
    <source>
        <dbReference type="SAM" id="SignalP"/>
    </source>
</evidence>
<feature type="region of interest" description="Disordered" evidence="1">
    <location>
        <begin position="41"/>
        <end position="80"/>
    </location>
</feature>
<feature type="signal peptide" evidence="2">
    <location>
        <begin position="1"/>
        <end position="33"/>
    </location>
</feature>
<keyword evidence="2" id="KW-0732">Signal</keyword>
<dbReference type="RefSeq" id="WP_233720502.1">
    <property type="nucleotide sequence ID" value="NZ_JAJUWU010000016.1"/>
</dbReference>
<organism evidence="3 4">
    <name type="scientific">Jiella avicenniae</name>
    <dbReference type="NCBI Taxonomy" id="2907202"/>
    <lineage>
        <taxon>Bacteria</taxon>
        <taxon>Pseudomonadati</taxon>
        <taxon>Pseudomonadota</taxon>
        <taxon>Alphaproteobacteria</taxon>
        <taxon>Hyphomicrobiales</taxon>
        <taxon>Aurantimonadaceae</taxon>
        <taxon>Jiella</taxon>
    </lineage>
</organism>
<dbReference type="AlphaFoldDB" id="A0A9X1P5A8"/>
<gene>
    <name evidence="3" type="ORF">LZD57_16090</name>
</gene>